<dbReference type="OrthoDB" id="3776930at2759"/>
<sequence length="536" mass="61070">MIFQNREKNGDHDLTHLDAEAEIRQALLKDLLHSGYTDKLKRDAAHSVEQPMSGSSSDRIVRIYRKENIEALLPDEWDDVFRILDTNIGLVPEETNATVDETIDKSDIPANLQKSRLEDGSTKTEGVDAQDQISFESIRCMQANSTDKGDTVRHCDHQGSCEECDGRVHGKSSELHESYELGSLDQTQDLNQNHEPEQQLMSEQDGIYEKLKIKIQELERQIDALKDDCMDKYWLSTALARKVLQLHKEVGDLRAQMISAEEVLKDLDELNAKLERNWKKAASALTELRRQNSNYTIDDQTVKHSYSEIIYETGNWASNYCTGKPSLGLTSQDWDRLCTLTADPERYLQSKRLRPLLIQSLIMKMLAADVLNFSEHVGLLWAGDFSPSLRKLSSALYFVNEVHVNRLIEDYSSALKVHLQPFVTAHDRSIWKDLQEIVRKATRLDEELHKSRAIFKFDTWAGKGDNLRKGGYDFQDSIMQSATGFKEGQEGMTAELLLAPRLLKTGTADGDSFEKSICLAKWIVVCKEGRMKAEKR</sequence>
<evidence type="ECO:0000313" key="2">
    <source>
        <dbReference type="EMBL" id="KAF2267195.1"/>
    </source>
</evidence>
<reference evidence="3" key="1">
    <citation type="journal article" date="2020" name="Stud. Mycol.">
        <title>101 Dothideomycetes genomes: A test case for predicting lifestyles and emergence of pathogens.</title>
        <authorList>
            <person name="Haridas S."/>
            <person name="Albert R."/>
            <person name="Binder M."/>
            <person name="Bloem J."/>
            <person name="LaButti K."/>
            <person name="Salamov A."/>
            <person name="Andreopoulos B."/>
            <person name="Baker S."/>
            <person name="Barry K."/>
            <person name="Bills G."/>
            <person name="Bluhm B."/>
            <person name="Cannon C."/>
            <person name="Castanera R."/>
            <person name="Culley D."/>
            <person name="Daum C."/>
            <person name="Ezra D."/>
            <person name="Gonzalez J."/>
            <person name="Henrissat B."/>
            <person name="Kuo A."/>
            <person name="Liang C."/>
            <person name="Lipzen A."/>
            <person name="Lutzoni F."/>
            <person name="Magnuson J."/>
            <person name="Mondo S."/>
            <person name="Nolan M."/>
            <person name="Ohm R."/>
            <person name="Pangilinan J."/>
            <person name="Park H.-J."/>
            <person name="Ramirez L."/>
            <person name="Alfaro M."/>
            <person name="Sun H."/>
            <person name="Tritt A."/>
            <person name="Yoshinaga Y."/>
            <person name="Zwiers L.-H."/>
            <person name="Turgeon B."/>
            <person name="Goodwin S."/>
            <person name="Spatafora J."/>
            <person name="Crous P."/>
            <person name="Grigoriev I."/>
        </authorList>
    </citation>
    <scope>NUCLEOTIDE SEQUENCE [LARGE SCALE GENOMIC DNA]</scope>
    <source>
        <strain evidence="3">CBS 304.66</strain>
    </source>
</reference>
<keyword evidence="3" id="KW-1185">Reference proteome</keyword>
<name>A0A9P4N2F0_9PLEO</name>
<keyword evidence="1" id="KW-0175">Coiled coil</keyword>
<feature type="coiled-coil region" evidence="1">
    <location>
        <begin position="257"/>
        <end position="291"/>
    </location>
</feature>
<dbReference type="Proteomes" id="UP000800093">
    <property type="component" value="Unassembled WGS sequence"/>
</dbReference>
<proteinExistence type="predicted"/>
<accession>A0A9P4N2F0</accession>
<organism evidence="2 3">
    <name type="scientific">Lojkania enalia</name>
    <dbReference type="NCBI Taxonomy" id="147567"/>
    <lineage>
        <taxon>Eukaryota</taxon>
        <taxon>Fungi</taxon>
        <taxon>Dikarya</taxon>
        <taxon>Ascomycota</taxon>
        <taxon>Pezizomycotina</taxon>
        <taxon>Dothideomycetes</taxon>
        <taxon>Pleosporomycetidae</taxon>
        <taxon>Pleosporales</taxon>
        <taxon>Pleosporales incertae sedis</taxon>
        <taxon>Lojkania</taxon>
    </lineage>
</organism>
<feature type="coiled-coil region" evidence="1">
    <location>
        <begin position="201"/>
        <end position="228"/>
    </location>
</feature>
<dbReference type="EMBL" id="ML986593">
    <property type="protein sequence ID" value="KAF2267195.1"/>
    <property type="molecule type" value="Genomic_DNA"/>
</dbReference>
<dbReference type="AlphaFoldDB" id="A0A9P4N2F0"/>
<evidence type="ECO:0000313" key="3">
    <source>
        <dbReference type="Proteomes" id="UP000800093"/>
    </source>
</evidence>
<comment type="caution">
    <text evidence="2">The sequence shown here is derived from an EMBL/GenBank/DDBJ whole genome shotgun (WGS) entry which is preliminary data.</text>
</comment>
<protein>
    <submittedName>
        <fullName evidence="2">Uncharacterized protein</fullName>
    </submittedName>
</protein>
<gene>
    <name evidence="2" type="ORF">CC78DRAFT_593725</name>
</gene>
<evidence type="ECO:0000256" key="1">
    <source>
        <dbReference type="SAM" id="Coils"/>
    </source>
</evidence>